<evidence type="ECO:0000313" key="6">
    <source>
        <dbReference type="EMBL" id="WIX81870.1"/>
    </source>
</evidence>
<dbReference type="InterPro" id="IPR005119">
    <property type="entry name" value="LysR_subst-bd"/>
</dbReference>
<dbReference type="PANTHER" id="PTHR30419">
    <property type="entry name" value="HTH-TYPE TRANSCRIPTIONAL REGULATOR YBHD"/>
    <property type="match status" value="1"/>
</dbReference>
<dbReference type="Gene3D" id="1.10.10.10">
    <property type="entry name" value="Winged helix-like DNA-binding domain superfamily/Winged helix DNA-binding domain"/>
    <property type="match status" value="1"/>
</dbReference>
<gene>
    <name evidence="6" type="ORF">QRX50_14465</name>
</gene>
<name>A0A9Y2IMH4_9PSEU</name>
<dbReference type="GO" id="GO:0005829">
    <property type="term" value="C:cytosol"/>
    <property type="evidence" value="ECO:0007669"/>
    <property type="project" value="TreeGrafter"/>
</dbReference>
<dbReference type="PRINTS" id="PR00039">
    <property type="entry name" value="HTHLYSR"/>
</dbReference>
<dbReference type="Proteomes" id="UP001236014">
    <property type="component" value="Chromosome"/>
</dbReference>
<dbReference type="PANTHER" id="PTHR30419:SF8">
    <property type="entry name" value="NITROGEN ASSIMILATION TRANSCRIPTIONAL ACTIVATOR-RELATED"/>
    <property type="match status" value="1"/>
</dbReference>
<dbReference type="EMBL" id="CP127294">
    <property type="protein sequence ID" value="WIX81870.1"/>
    <property type="molecule type" value="Genomic_DNA"/>
</dbReference>
<protein>
    <submittedName>
        <fullName evidence="6">LysR substrate-binding domain-containing protein</fullName>
    </submittedName>
</protein>
<accession>A0A9Y2IMH4</accession>
<dbReference type="InterPro" id="IPR036390">
    <property type="entry name" value="WH_DNA-bd_sf"/>
</dbReference>
<keyword evidence="2" id="KW-0805">Transcription regulation</keyword>
<dbReference type="SUPFAM" id="SSF53850">
    <property type="entry name" value="Periplasmic binding protein-like II"/>
    <property type="match status" value="1"/>
</dbReference>
<dbReference type="InterPro" id="IPR000847">
    <property type="entry name" value="LysR_HTH_N"/>
</dbReference>
<dbReference type="GO" id="GO:0003677">
    <property type="term" value="F:DNA binding"/>
    <property type="evidence" value="ECO:0007669"/>
    <property type="project" value="UniProtKB-KW"/>
</dbReference>
<dbReference type="RefSeq" id="WP_285972451.1">
    <property type="nucleotide sequence ID" value="NZ_CP127294.1"/>
</dbReference>
<dbReference type="InterPro" id="IPR050950">
    <property type="entry name" value="HTH-type_LysR_regulators"/>
</dbReference>
<dbReference type="AlphaFoldDB" id="A0A9Y2IMH4"/>
<evidence type="ECO:0000256" key="4">
    <source>
        <dbReference type="ARBA" id="ARBA00023163"/>
    </source>
</evidence>
<evidence type="ECO:0000256" key="3">
    <source>
        <dbReference type="ARBA" id="ARBA00023125"/>
    </source>
</evidence>
<dbReference type="SUPFAM" id="SSF46785">
    <property type="entry name" value="Winged helix' DNA-binding domain"/>
    <property type="match status" value="1"/>
</dbReference>
<evidence type="ECO:0000313" key="7">
    <source>
        <dbReference type="Proteomes" id="UP001236014"/>
    </source>
</evidence>
<sequence length="316" mass="34198">MTPRELPRLLDGRMKFRHLVLLDAISRRGTIVGAAAELHVTQPVATRGLRELEEILEVELFQRGPRGLTPTVYGEAFTEHARAILAQARQAARHVVELAGAERGTVVVGTHLFGSNVLLPRAIAALKAERPNLTVAVRDGTPESLLVELSAGRLDLIVGRLTQISDEGFLRRKLYDESVVLVVRASHPLAAAKTVDLATVAGYPWILPGPETALRRELEELFHSNDVLLPANRVEATSFLTVRQLLRDTDVVAALPRLITEEDPGIARLPLSLEPIGHSVGITMPAAGTPTPSASALIDKLVAEAVQVTRRFSPAS</sequence>
<organism evidence="6 7">
    <name type="scientific">Amycolatopsis carbonis</name>
    <dbReference type="NCBI Taxonomy" id="715471"/>
    <lineage>
        <taxon>Bacteria</taxon>
        <taxon>Bacillati</taxon>
        <taxon>Actinomycetota</taxon>
        <taxon>Actinomycetes</taxon>
        <taxon>Pseudonocardiales</taxon>
        <taxon>Pseudonocardiaceae</taxon>
        <taxon>Amycolatopsis</taxon>
    </lineage>
</organism>
<dbReference type="Pfam" id="PF00126">
    <property type="entry name" value="HTH_1"/>
    <property type="match status" value="1"/>
</dbReference>
<dbReference type="InterPro" id="IPR036388">
    <property type="entry name" value="WH-like_DNA-bd_sf"/>
</dbReference>
<dbReference type="KEGG" id="acab:QRX50_14465"/>
<reference evidence="6 7" key="1">
    <citation type="submission" date="2023-06" db="EMBL/GenBank/DDBJ databases">
        <authorList>
            <person name="Oyuntsetseg B."/>
            <person name="Kim S.B."/>
        </authorList>
    </citation>
    <scope>NUCLEOTIDE SEQUENCE [LARGE SCALE GENOMIC DNA]</scope>
    <source>
        <strain evidence="6 7">2-15</strain>
    </source>
</reference>
<keyword evidence="3" id="KW-0238">DNA-binding</keyword>
<dbReference type="Gene3D" id="3.40.190.290">
    <property type="match status" value="1"/>
</dbReference>
<proteinExistence type="inferred from homology"/>
<evidence type="ECO:0000256" key="1">
    <source>
        <dbReference type="ARBA" id="ARBA00009437"/>
    </source>
</evidence>
<keyword evidence="4" id="KW-0804">Transcription</keyword>
<dbReference type="Pfam" id="PF03466">
    <property type="entry name" value="LysR_substrate"/>
    <property type="match status" value="1"/>
</dbReference>
<evidence type="ECO:0000256" key="2">
    <source>
        <dbReference type="ARBA" id="ARBA00023015"/>
    </source>
</evidence>
<dbReference type="GO" id="GO:0003700">
    <property type="term" value="F:DNA-binding transcription factor activity"/>
    <property type="evidence" value="ECO:0007669"/>
    <property type="project" value="InterPro"/>
</dbReference>
<comment type="similarity">
    <text evidence="1">Belongs to the LysR transcriptional regulatory family.</text>
</comment>
<dbReference type="PROSITE" id="PS50931">
    <property type="entry name" value="HTH_LYSR"/>
    <property type="match status" value="1"/>
</dbReference>
<feature type="domain" description="HTH lysR-type" evidence="5">
    <location>
        <begin position="14"/>
        <end position="71"/>
    </location>
</feature>
<evidence type="ECO:0000259" key="5">
    <source>
        <dbReference type="PROSITE" id="PS50931"/>
    </source>
</evidence>
<keyword evidence="7" id="KW-1185">Reference proteome</keyword>